<reference evidence="4 5" key="1">
    <citation type="submission" date="2013-07" db="EMBL/GenBank/DDBJ databases">
        <authorList>
            <person name="Stoco P.H."/>
            <person name="Wagner G."/>
            <person name="Gerber A."/>
            <person name="Zaha A."/>
            <person name="Thompson C."/>
            <person name="Bartholomeu D.C."/>
            <person name="Luckemeyer D.D."/>
            <person name="Bahia D."/>
            <person name="Loreto E."/>
            <person name="Prestes E.B."/>
            <person name="Lima F.M."/>
            <person name="Rodrigues-Luiz G."/>
            <person name="Vallejo G.A."/>
            <person name="Filho J.F."/>
            <person name="Monteiro K.M."/>
            <person name="Tyler K.M."/>
            <person name="de Almeida L.G."/>
            <person name="Ortiz M.F."/>
            <person name="Siervo M.A."/>
            <person name="de Moraes M.H."/>
            <person name="Cunha O.L."/>
            <person name="Mendonca-Neto R."/>
            <person name="Silva R."/>
            <person name="Teixeira S.M."/>
            <person name="Murta S.M."/>
            <person name="Sincero T.C."/>
            <person name="Mendes T.A."/>
            <person name="Urmenyi T.P."/>
            <person name="Silva V.G."/>
            <person name="da Rocha W.D."/>
            <person name="Andersson B."/>
            <person name="Romanha A.J."/>
            <person name="Steindel M."/>
            <person name="de Vasconcelos A.T."/>
            <person name="Grisard E.C."/>
        </authorList>
    </citation>
    <scope>NUCLEOTIDE SEQUENCE [LARGE SCALE GENOMIC DNA]</scope>
    <source>
        <strain evidence="4 5">SC58</strain>
    </source>
</reference>
<keyword evidence="1" id="KW-0862">Zinc</keyword>
<keyword evidence="1" id="KW-0479">Metal-binding</keyword>
<feature type="region of interest" description="Disordered" evidence="2">
    <location>
        <begin position="311"/>
        <end position="351"/>
    </location>
</feature>
<dbReference type="CDD" id="cd16448">
    <property type="entry name" value="RING-H2"/>
    <property type="match status" value="1"/>
</dbReference>
<dbReference type="InterPro" id="IPR013083">
    <property type="entry name" value="Znf_RING/FYVE/PHD"/>
</dbReference>
<accession>A0A061J7J9</accession>
<comment type="caution">
    <text evidence="4">The sequence shown here is derived from an EMBL/GenBank/DDBJ whole genome shotgun (WGS) entry which is preliminary data.</text>
</comment>
<dbReference type="PROSITE" id="PS50089">
    <property type="entry name" value="ZF_RING_2"/>
    <property type="match status" value="1"/>
</dbReference>
<keyword evidence="5" id="KW-1185">Reference proteome</keyword>
<protein>
    <recommendedName>
        <fullName evidence="3">RING-type domain-containing protein</fullName>
    </recommendedName>
</protein>
<evidence type="ECO:0000256" key="2">
    <source>
        <dbReference type="SAM" id="MobiDB-lite"/>
    </source>
</evidence>
<dbReference type="InterPro" id="IPR001841">
    <property type="entry name" value="Znf_RING"/>
</dbReference>
<name>A0A061J7J9_TRYRA</name>
<dbReference type="EMBL" id="AUPL01003011">
    <property type="protein sequence ID" value="ESL09272.1"/>
    <property type="molecule type" value="Genomic_DNA"/>
</dbReference>
<feature type="domain" description="RING-type" evidence="3">
    <location>
        <begin position="97"/>
        <end position="148"/>
    </location>
</feature>
<evidence type="ECO:0000313" key="5">
    <source>
        <dbReference type="Proteomes" id="UP000031737"/>
    </source>
</evidence>
<evidence type="ECO:0000256" key="1">
    <source>
        <dbReference type="PROSITE-ProRule" id="PRU00175"/>
    </source>
</evidence>
<keyword evidence="1" id="KW-0863">Zinc-finger</keyword>
<dbReference type="SMART" id="SM00184">
    <property type="entry name" value="RING"/>
    <property type="match status" value="1"/>
</dbReference>
<organism evidence="4 5">
    <name type="scientific">Trypanosoma rangeli SC58</name>
    <dbReference type="NCBI Taxonomy" id="429131"/>
    <lineage>
        <taxon>Eukaryota</taxon>
        <taxon>Discoba</taxon>
        <taxon>Euglenozoa</taxon>
        <taxon>Kinetoplastea</taxon>
        <taxon>Metakinetoplastina</taxon>
        <taxon>Trypanosomatida</taxon>
        <taxon>Trypanosomatidae</taxon>
        <taxon>Trypanosoma</taxon>
        <taxon>Herpetosoma</taxon>
    </lineage>
</organism>
<gene>
    <name evidence="4" type="ORF">TRSC58_03011</name>
</gene>
<dbReference type="AlphaFoldDB" id="A0A061J7J9"/>
<proteinExistence type="predicted"/>
<dbReference type="VEuPathDB" id="TriTrypDB:TRSC58_03011"/>
<evidence type="ECO:0000313" key="4">
    <source>
        <dbReference type="EMBL" id="ESL09272.1"/>
    </source>
</evidence>
<dbReference type="Proteomes" id="UP000031737">
    <property type="component" value="Unassembled WGS sequence"/>
</dbReference>
<feature type="region of interest" description="Disordered" evidence="2">
    <location>
        <begin position="169"/>
        <end position="193"/>
    </location>
</feature>
<evidence type="ECO:0000259" key="3">
    <source>
        <dbReference type="PROSITE" id="PS50089"/>
    </source>
</evidence>
<dbReference type="SUPFAM" id="SSF57850">
    <property type="entry name" value="RING/U-box"/>
    <property type="match status" value="1"/>
</dbReference>
<feature type="compositionally biased region" description="Low complexity" evidence="2">
    <location>
        <begin position="26"/>
        <end position="36"/>
    </location>
</feature>
<dbReference type="Gene3D" id="3.30.40.10">
    <property type="entry name" value="Zinc/RING finger domain, C3HC4 (zinc finger)"/>
    <property type="match status" value="1"/>
</dbReference>
<feature type="region of interest" description="Disordered" evidence="2">
    <location>
        <begin position="26"/>
        <end position="52"/>
    </location>
</feature>
<dbReference type="GO" id="GO:0008270">
    <property type="term" value="F:zinc ion binding"/>
    <property type="evidence" value="ECO:0007669"/>
    <property type="project" value="UniProtKB-KW"/>
</dbReference>
<dbReference type="OrthoDB" id="8062037at2759"/>
<sequence length="366" mass="40523">MFLCDAMRHAECSICLQALGLSAGGSPSPSNGGSPAKNLPSPPRISQVPRHAESRLDAGEFQITFAPGVSRSDTADDVMTFITALDAYHRAVKKGSCHSRASRDAGGGFLSCGAEQGIVVLPCGHMLHFLCAIQLHEYSNSPTCPICRQALKKTEDYVLFFPRPRPTLTDRGMAVDGEGNTCESNRSEEGGGDEVQFAGERCVAPAEAYRSHIQRQADELRRRRRNLCSREHFLTSSRDQLEEQCISLEQSASDARRRYDVLTRQGTVGLDRLKELRDVVLKTHTSMEQLTSQLASLLRQQRDVDQQLEKYSQRLQRGRLSRRRESTAGGEGGGVTREDYATSPLQKRRVERPIAGAPISYYVSHD</sequence>